<evidence type="ECO:0000256" key="1">
    <source>
        <dbReference type="SAM" id="Phobius"/>
    </source>
</evidence>
<reference evidence="2 3" key="1">
    <citation type="submission" date="2016-08" db="EMBL/GenBank/DDBJ databases">
        <title>Genome-based comparison of Moorella thermoacetic strains.</title>
        <authorList>
            <person name="Poehlein A."/>
            <person name="Bengelsdorf F.R."/>
            <person name="Esser C."/>
            <person name="Duerre P."/>
            <person name="Daniel R."/>
        </authorList>
    </citation>
    <scope>NUCLEOTIDE SEQUENCE [LARGE SCALE GENOMIC DNA]</scope>
    <source>
        <strain evidence="2 3">DSM 11768</strain>
    </source>
</reference>
<sequence length="356" mass="37002">MRLRSRQLQPWMAGRNNCPGIYWRVLGTFLLALALAFSFNPPPARAQNLTRFGGGYVVPAGQQVENALAIFGPVTVDGRARDVVGTGGRVEVNGEVDNSVVAVGGQVSISGRVNRDVIAVAGPVAVSGRIAGDLVVVGGPLILASTAQVGGDLVVIGGSLQKEPGAVVGGNEVQLALQQAFLEQVGQWLRGYPLPGLTSPAFWWRLFTLILMAIVLLFISIIFPGTTARVAETAMLLPGKSLLWGFLIAFLALPATVLLFITILGIPLAGLLWLALACLYFLGMAGLSLATGKRILAALGSRQAEIYAATLAGILIISLVTWLPYLGIVAGLMVKAAALGAAAVTMAGRAGTSNIN</sequence>
<dbReference type="RefSeq" id="WP_153061872.1">
    <property type="nucleotide sequence ID" value="NZ_MIHH01000037.1"/>
</dbReference>
<proteinExistence type="predicted"/>
<name>A0A1J5JDP6_NEOTH</name>
<evidence type="ECO:0000313" key="2">
    <source>
        <dbReference type="EMBL" id="OIQ07646.1"/>
    </source>
</evidence>
<protein>
    <recommendedName>
        <fullName evidence="4">Polymer-forming cytoskeletal</fullName>
    </recommendedName>
</protein>
<gene>
    <name evidence="2" type="ORF">MOOR_27440</name>
</gene>
<dbReference type="AlphaFoldDB" id="A0A1J5JDP6"/>
<keyword evidence="1" id="KW-1133">Transmembrane helix</keyword>
<keyword evidence="1" id="KW-0472">Membrane</keyword>
<organism evidence="2 3">
    <name type="scientific">Neomoorella thermoacetica</name>
    <name type="common">Clostridium thermoaceticum</name>
    <dbReference type="NCBI Taxonomy" id="1525"/>
    <lineage>
        <taxon>Bacteria</taxon>
        <taxon>Bacillati</taxon>
        <taxon>Bacillota</taxon>
        <taxon>Clostridia</taxon>
        <taxon>Neomoorellales</taxon>
        <taxon>Neomoorellaceae</taxon>
        <taxon>Neomoorella</taxon>
    </lineage>
</organism>
<feature type="transmembrane region" description="Helical" evidence="1">
    <location>
        <begin position="202"/>
        <end position="223"/>
    </location>
</feature>
<accession>A0A1J5JDP6</accession>
<dbReference type="EMBL" id="MIHH01000037">
    <property type="protein sequence ID" value="OIQ07646.1"/>
    <property type="molecule type" value="Genomic_DNA"/>
</dbReference>
<comment type="caution">
    <text evidence="2">The sequence shown here is derived from an EMBL/GenBank/DDBJ whole genome shotgun (WGS) entry which is preliminary data.</text>
</comment>
<evidence type="ECO:0008006" key="4">
    <source>
        <dbReference type="Google" id="ProtNLM"/>
    </source>
</evidence>
<keyword evidence="1" id="KW-0812">Transmembrane</keyword>
<dbReference type="Proteomes" id="UP000182743">
    <property type="component" value="Unassembled WGS sequence"/>
</dbReference>
<evidence type="ECO:0000313" key="3">
    <source>
        <dbReference type="Proteomes" id="UP000182743"/>
    </source>
</evidence>
<feature type="transmembrane region" description="Helical" evidence="1">
    <location>
        <begin position="272"/>
        <end position="292"/>
    </location>
</feature>
<feature type="transmembrane region" description="Helical" evidence="1">
    <location>
        <begin position="304"/>
        <end position="322"/>
    </location>
</feature>
<feature type="transmembrane region" description="Helical" evidence="1">
    <location>
        <begin position="243"/>
        <end position="266"/>
    </location>
</feature>